<accession>A0ABQ8FKK1</accession>
<evidence type="ECO:0000313" key="6">
    <source>
        <dbReference type="Proteomes" id="UP001648503"/>
    </source>
</evidence>
<dbReference type="Pfam" id="PF01084">
    <property type="entry name" value="Ribosomal_S18"/>
    <property type="match status" value="1"/>
</dbReference>
<dbReference type="NCBIfam" id="TIGR00165">
    <property type="entry name" value="S18"/>
    <property type="match status" value="1"/>
</dbReference>
<dbReference type="InterPro" id="IPR001648">
    <property type="entry name" value="Ribosomal_bS18"/>
</dbReference>
<dbReference type="PANTHER" id="PTHR13479">
    <property type="entry name" value="30S RIBOSOMAL PROTEIN S18"/>
    <property type="match status" value="1"/>
</dbReference>
<dbReference type="PANTHER" id="PTHR13479:SF40">
    <property type="entry name" value="SMALL RIBOSOMAL SUBUNIT PROTEIN BS18M"/>
    <property type="match status" value="1"/>
</dbReference>
<keyword evidence="6" id="KW-1185">Reference proteome</keyword>
<proteinExistence type="inferred from homology"/>
<keyword evidence="2" id="KW-0689">Ribosomal protein</keyword>
<evidence type="ECO:0000256" key="4">
    <source>
        <dbReference type="ARBA" id="ARBA00035264"/>
    </source>
</evidence>
<reference evidence="5 6" key="1">
    <citation type="submission" date="2021-02" db="EMBL/GenBank/DDBJ databases">
        <title>Variation within the Batrachochytrium salamandrivorans European outbreak.</title>
        <authorList>
            <person name="Kelly M."/>
            <person name="Pasmans F."/>
            <person name="Shea T.P."/>
            <person name="Munoz J.F."/>
            <person name="Carranza S."/>
            <person name="Cuomo C.A."/>
            <person name="Martel A."/>
        </authorList>
    </citation>
    <scope>NUCLEOTIDE SEQUENCE [LARGE SCALE GENOMIC DNA]</scope>
    <source>
        <strain evidence="5 6">AMFP18/2</strain>
    </source>
</reference>
<evidence type="ECO:0000256" key="2">
    <source>
        <dbReference type="ARBA" id="ARBA00022980"/>
    </source>
</evidence>
<organism evidence="5 6">
    <name type="scientific">Batrachochytrium salamandrivorans</name>
    <dbReference type="NCBI Taxonomy" id="1357716"/>
    <lineage>
        <taxon>Eukaryota</taxon>
        <taxon>Fungi</taxon>
        <taxon>Fungi incertae sedis</taxon>
        <taxon>Chytridiomycota</taxon>
        <taxon>Chytridiomycota incertae sedis</taxon>
        <taxon>Chytridiomycetes</taxon>
        <taxon>Rhizophydiales</taxon>
        <taxon>Rhizophydiales incertae sedis</taxon>
        <taxon>Batrachochytrium</taxon>
    </lineage>
</organism>
<dbReference type="EMBL" id="JAFCIX010000057">
    <property type="protein sequence ID" value="KAH6599857.1"/>
    <property type="molecule type" value="Genomic_DNA"/>
</dbReference>
<dbReference type="InterPro" id="IPR036870">
    <property type="entry name" value="Ribosomal_bS18_sf"/>
</dbReference>
<comment type="similarity">
    <text evidence="1">Belongs to the bacterial ribosomal protein bS18 family.</text>
</comment>
<protein>
    <recommendedName>
        <fullName evidence="4">Small ribosomal subunit protein bS18m</fullName>
    </recommendedName>
</protein>
<dbReference type="Proteomes" id="UP001648503">
    <property type="component" value="Unassembled WGS sequence"/>
</dbReference>
<comment type="caution">
    <text evidence="5">The sequence shown here is derived from an EMBL/GenBank/DDBJ whole genome shotgun (WGS) entry which is preliminary data.</text>
</comment>
<evidence type="ECO:0000256" key="1">
    <source>
        <dbReference type="ARBA" id="ARBA00005589"/>
    </source>
</evidence>
<sequence length="174" mass="19680">MLVAATPIATRRAWLLVAKCPAAVAQPTVCQSLLNPLHLGGIAGFKRVSDETLKMETYGEDARAREPRLEGGRQVFKPKETYLPRELNDRHLEKYTKKFHLPPTEDVLKKLNIDPIKEYKNIQMLAHFVTTIGHIKPRIETGLTPENQRKVGRAIKRARAMGMTYSMSALNTFT</sequence>
<evidence type="ECO:0000313" key="5">
    <source>
        <dbReference type="EMBL" id="KAH6599857.1"/>
    </source>
</evidence>
<evidence type="ECO:0000256" key="3">
    <source>
        <dbReference type="ARBA" id="ARBA00023274"/>
    </source>
</evidence>
<gene>
    <name evidence="5" type="ORF">BASA50_002728</name>
</gene>
<keyword evidence="3" id="KW-0687">Ribonucleoprotein</keyword>
<name>A0ABQ8FKK1_9FUNG</name>
<dbReference type="SUPFAM" id="SSF46911">
    <property type="entry name" value="Ribosomal protein S18"/>
    <property type="match status" value="1"/>
</dbReference>
<dbReference type="Gene3D" id="4.10.640.10">
    <property type="entry name" value="Ribosomal protein S18"/>
    <property type="match status" value="1"/>
</dbReference>